<keyword evidence="1" id="KW-0732">Signal</keyword>
<dbReference type="EMBL" id="OY731402">
    <property type="protein sequence ID" value="CAJ1957400.1"/>
    <property type="molecule type" value="Genomic_DNA"/>
</dbReference>
<reference evidence="2" key="1">
    <citation type="submission" date="2023-10" db="EMBL/GenBank/DDBJ databases">
        <authorList>
            <person name="Domelevo Entfellner J.-B."/>
        </authorList>
    </citation>
    <scope>NUCLEOTIDE SEQUENCE</scope>
</reference>
<dbReference type="AlphaFoldDB" id="A0AA86VEE3"/>
<feature type="non-terminal residue" evidence="2">
    <location>
        <position position="71"/>
    </location>
</feature>
<protein>
    <submittedName>
        <fullName evidence="2">Uncharacterized protein</fullName>
    </submittedName>
</protein>
<sequence>EKKLVWLGVFFGAVLEDAALEVPELGLAEVSFFTCPVKEEHFSTGLHASKGEGPSTEVALPIVTLAWQVFQ</sequence>
<proteinExistence type="predicted"/>
<organism evidence="2 3">
    <name type="scientific">Sphenostylis stenocarpa</name>
    <dbReference type="NCBI Taxonomy" id="92480"/>
    <lineage>
        <taxon>Eukaryota</taxon>
        <taxon>Viridiplantae</taxon>
        <taxon>Streptophyta</taxon>
        <taxon>Embryophyta</taxon>
        <taxon>Tracheophyta</taxon>
        <taxon>Spermatophyta</taxon>
        <taxon>Magnoliopsida</taxon>
        <taxon>eudicotyledons</taxon>
        <taxon>Gunneridae</taxon>
        <taxon>Pentapetalae</taxon>
        <taxon>rosids</taxon>
        <taxon>fabids</taxon>
        <taxon>Fabales</taxon>
        <taxon>Fabaceae</taxon>
        <taxon>Papilionoideae</taxon>
        <taxon>50 kb inversion clade</taxon>
        <taxon>NPAAA clade</taxon>
        <taxon>indigoferoid/millettioid clade</taxon>
        <taxon>Phaseoleae</taxon>
        <taxon>Sphenostylis</taxon>
    </lineage>
</organism>
<keyword evidence="3" id="KW-1185">Reference proteome</keyword>
<gene>
    <name evidence="2" type="ORF">AYBTSS11_LOCUS17177</name>
</gene>
<feature type="signal peptide" evidence="1">
    <location>
        <begin position="1"/>
        <end position="19"/>
    </location>
</feature>
<accession>A0AA86VEE3</accession>
<dbReference type="Proteomes" id="UP001189624">
    <property type="component" value="Chromosome 5"/>
</dbReference>
<name>A0AA86VEE3_9FABA</name>
<evidence type="ECO:0000313" key="2">
    <source>
        <dbReference type="EMBL" id="CAJ1957400.1"/>
    </source>
</evidence>
<feature type="non-terminal residue" evidence="2">
    <location>
        <position position="1"/>
    </location>
</feature>
<feature type="chain" id="PRO_5041742009" evidence="1">
    <location>
        <begin position="20"/>
        <end position="71"/>
    </location>
</feature>
<dbReference type="Gramene" id="rna-AYBTSS11_LOCUS17177">
    <property type="protein sequence ID" value="CAJ1957400.1"/>
    <property type="gene ID" value="gene-AYBTSS11_LOCUS17177"/>
</dbReference>
<evidence type="ECO:0000256" key="1">
    <source>
        <dbReference type="SAM" id="SignalP"/>
    </source>
</evidence>
<evidence type="ECO:0000313" key="3">
    <source>
        <dbReference type="Proteomes" id="UP001189624"/>
    </source>
</evidence>